<sequence length="142" mass="15710">YSLPYALLVSIICEYKGVNTSGEASQSTYNESGIGATSLRQIGFVLQGNTYIYRDDIGNSIDEDKDQQMADAPNIAGSSAHAPTLTSFSYCLESISRQLSKISTLQASRHEEVCSYFRNLDIRVQVLEDHINPIDDQSSDEF</sequence>
<protein>
    <submittedName>
        <fullName evidence="1">Uncharacterized protein</fullName>
    </submittedName>
</protein>
<proteinExistence type="predicted"/>
<evidence type="ECO:0000313" key="1">
    <source>
        <dbReference type="EMBL" id="WVZ12556.1"/>
    </source>
</evidence>
<feature type="non-terminal residue" evidence="1">
    <location>
        <position position="1"/>
    </location>
</feature>
<dbReference type="Proteomes" id="UP001374535">
    <property type="component" value="Chromosome 5"/>
</dbReference>
<keyword evidence="2" id="KW-1185">Reference proteome</keyword>
<evidence type="ECO:0000313" key="2">
    <source>
        <dbReference type="Proteomes" id="UP001374535"/>
    </source>
</evidence>
<accession>A0AAQ3S1S8</accession>
<dbReference type="EMBL" id="CP144696">
    <property type="protein sequence ID" value="WVZ12556.1"/>
    <property type="molecule type" value="Genomic_DNA"/>
</dbReference>
<reference evidence="1 2" key="1">
    <citation type="journal article" date="2023" name="Life. Sci Alliance">
        <title>Evolutionary insights into 3D genome organization and epigenetic landscape of Vigna mungo.</title>
        <authorList>
            <person name="Junaid A."/>
            <person name="Singh B."/>
            <person name="Bhatia S."/>
        </authorList>
    </citation>
    <scope>NUCLEOTIDE SEQUENCE [LARGE SCALE GENOMIC DNA]</scope>
    <source>
        <strain evidence="1">Urdbean</strain>
    </source>
</reference>
<dbReference type="AlphaFoldDB" id="A0AAQ3S1S8"/>
<gene>
    <name evidence="1" type="ORF">V8G54_017086</name>
</gene>
<name>A0AAQ3S1S8_VIGMU</name>
<organism evidence="1 2">
    <name type="scientific">Vigna mungo</name>
    <name type="common">Black gram</name>
    <name type="synonym">Phaseolus mungo</name>
    <dbReference type="NCBI Taxonomy" id="3915"/>
    <lineage>
        <taxon>Eukaryota</taxon>
        <taxon>Viridiplantae</taxon>
        <taxon>Streptophyta</taxon>
        <taxon>Embryophyta</taxon>
        <taxon>Tracheophyta</taxon>
        <taxon>Spermatophyta</taxon>
        <taxon>Magnoliopsida</taxon>
        <taxon>eudicotyledons</taxon>
        <taxon>Gunneridae</taxon>
        <taxon>Pentapetalae</taxon>
        <taxon>rosids</taxon>
        <taxon>fabids</taxon>
        <taxon>Fabales</taxon>
        <taxon>Fabaceae</taxon>
        <taxon>Papilionoideae</taxon>
        <taxon>50 kb inversion clade</taxon>
        <taxon>NPAAA clade</taxon>
        <taxon>indigoferoid/millettioid clade</taxon>
        <taxon>Phaseoleae</taxon>
        <taxon>Vigna</taxon>
    </lineage>
</organism>